<evidence type="ECO:0000313" key="1">
    <source>
        <dbReference type="Proteomes" id="UP001652741"/>
    </source>
</evidence>
<sequence length="267" mass="29041">MIHCAHAQFSLEPSCEKASPCDKLCRLYWQKSHFEVRSIPRSWKRKTDGGVPLHPLNIASNDVTEQGKSIRSVAKLYGICHVMLCRFCKKRKKLLEKWSRELVLYHSGNRVFIDEQEQKLSEYLLRAADLCPLPSHLSSCLPGHLSSCLPGHLSSCLPGHLSSCLPGHFSSCLPGHLSSCLPGHFSSCLPGHFSSCLPGHFSSCLPGHLSSCLPGHFSSCLPGHFSSCLPGHLSSCLPGHFSSCLPGHLSSCLPGHLSSCLPGQLNA</sequence>
<reference evidence="2" key="1">
    <citation type="submission" date="2025-08" db="UniProtKB">
        <authorList>
            <consortium name="RefSeq"/>
        </authorList>
    </citation>
    <scope>IDENTIFICATION</scope>
</reference>
<evidence type="ECO:0000313" key="2">
    <source>
        <dbReference type="RefSeq" id="XP_045570965.1"/>
    </source>
</evidence>
<gene>
    <name evidence="2" type="primary">LOC106600787</name>
</gene>
<dbReference type="Proteomes" id="UP001652741">
    <property type="component" value="Chromosome ssa03"/>
</dbReference>
<accession>A0ABM3EIQ8</accession>
<proteinExistence type="predicted"/>
<organism evidence="1 2">
    <name type="scientific">Salmo salar</name>
    <name type="common">Atlantic salmon</name>
    <dbReference type="NCBI Taxonomy" id="8030"/>
    <lineage>
        <taxon>Eukaryota</taxon>
        <taxon>Metazoa</taxon>
        <taxon>Chordata</taxon>
        <taxon>Craniata</taxon>
        <taxon>Vertebrata</taxon>
        <taxon>Euteleostomi</taxon>
        <taxon>Actinopterygii</taxon>
        <taxon>Neopterygii</taxon>
        <taxon>Teleostei</taxon>
        <taxon>Protacanthopterygii</taxon>
        <taxon>Salmoniformes</taxon>
        <taxon>Salmonidae</taxon>
        <taxon>Salmoninae</taxon>
        <taxon>Salmo</taxon>
    </lineage>
</organism>
<dbReference type="RefSeq" id="XP_045570965.1">
    <property type="nucleotide sequence ID" value="XM_045715009.1"/>
</dbReference>
<name>A0ABM3EIQ8_SALSA</name>
<dbReference type="GeneID" id="106600787"/>
<keyword evidence="1" id="KW-1185">Reference proteome</keyword>
<protein>
    <submittedName>
        <fullName evidence="2">Uncharacterized protein isoform X1</fullName>
    </submittedName>
</protein>